<gene>
    <name evidence="1" type="ORF">ATANTOWER_020977</name>
</gene>
<name>A0ABU7CIC7_9TELE</name>
<accession>A0ABU7CIC7</accession>
<dbReference type="EMBL" id="JAHUTI010092987">
    <property type="protein sequence ID" value="MED6262523.1"/>
    <property type="molecule type" value="Genomic_DNA"/>
</dbReference>
<sequence length="110" mass="12382">MACTYPGHINQTIIGPCVVCHGVIGAVITRPGPVPAEMPVAMPAVNQQCRLEARSGPDLFASWELIEECMFIRYRLTSQSEQKDFTLFDKRQLTDNALKCQYVGTWETQY</sequence>
<organism evidence="1 2">
    <name type="scientific">Ataeniobius toweri</name>
    <dbReference type="NCBI Taxonomy" id="208326"/>
    <lineage>
        <taxon>Eukaryota</taxon>
        <taxon>Metazoa</taxon>
        <taxon>Chordata</taxon>
        <taxon>Craniata</taxon>
        <taxon>Vertebrata</taxon>
        <taxon>Euteleostomi</taxon>
        <taxon>Actinopterygii</taxon>
        <taxon>Neopterygii</taxon>
        <taxon>Teleostei</taxon>
        <taxon>Neoteleostei</taxon>
        <taxon>Acanthomorphata</taxon>
        <taxon>Ovalentaria</taxon>
        <taxon>Atherinomorphae</taxon>
        <taxon>Cyprinodontiformes</taxon>
        <taxon>Goodeidae</taxon>
        <taxon>Ataeniobius</taxon>
    </lineage>
</organism>
<proteinExistence type="predicted"/>
<evidence type="ECO:0000313" key="1">
    <source>
        <dbReference type="EMBL" id="MED6262523.1"/>
    </source>
</evidence>
<protein>
    <submittedName>
        <fullName evidence="1">Uncharacterized protein</fullName>
    </submittedName>
</protein>
<reference evidence="1 2" key="1">
    <citation type="submission" date="2021-07" db="EMBL/GenBank/DDBJ databases">
        <authorList>
            <person name="Palmer J.M."/>
        </authorList>
    </citation>
    <scope>NUCLEOTIDE SEQUENCE [LARGE SCALE GENOMIC DNA]</scope>
    <source>
        <strain evidence="1 2">AT_MEX2019</strain>
        <tissue evidence="1">Muscle</tissue>
    </source>
</reference>
<evidence type="ECO:0000313" key="2">
    <source>
        <dbReference type="Proteomes" id="UP001345963"/>
    </source>
</evidence>
<comment type="caution">
    <text evidence="1">The sequence shown here is derived from an EMBL/GenBank/DDBJ whole genome shotgun (WGS) entry which is preliminary data.</text>
</comment>
<keyword evidence="2" id="KW-1185">Reference proteome</keyword>
<dbReference type="Proteomes" id="UP001345963">
    <property type="component" value="Unassembled WGS sequence"/>
</dbReference>